<name>A0A0P7BT36_9HYPO</name>
<evidence type="ECO:0000256" key="1">
    <source>
        <dbReference type="SAM" id="MobiDB-lite"/>
    </source>
</evidence>
<protein>
    <submittedName>
        <fullName evidence="2">Uncharacterized protein</fullName>
    </submittedName>
</protein>
<dbReference type="Proteomes" id="UP000050424">
    <property type="component" value="Unassembled WGS sequence"/>
</dbReference>
<reference evidence="2 3" key="1">
    <citation type="submission" date="2015-09" db="EMBL/GenBank/DDBJ databases">
        <title>Draft genome of a European isolate of the apple canker pathogen Neonectria ditissima.</title>
        <authorList>
            <person name="Gomez-Cortecero A."/>
            <person name="Harrison R.J."/>
            <person name="Armitage A.D."/>
        </authorList>
    </citation>
    <scope>NUCLEOTIDE SEQUENCE [LARGE SCALE GENOMIC DNA]</scope>
    <source>
        <strain evidence="2 3">R09/05</strain>
    </source>
</reference>
<feature type="compositionally biased region" description="Pro residues" evidence="1">
    <location>
        <begin position="37"/>
        <end position="65"/>
    </location>
</feature>
<feature type="compositionally biased region" description="Basic and acidic residues" evidence="1">
    <location>
        <begin position="80"/>
        <end position="90"/>
    </location>
</feature>
<comment type="caution">
    <text evidence="2">The sequence shown here is derived from an EMBL/GenBank/DDBJ whole genome shotgun (WGS) entry which is preliminary data.</text>
</comment>
<keyword evidence="3" id="KW-1185">Reference proteome</keyword>
<evidence type="ECO:0000313" key="2">
    <source>
        <dbReference type="EMBL" id="KPM43530.1"/>
    </source>
</evidence>
<feature type="compositionally biased region" description="Low complexity" evidence="1">
    <location>
        <begin position="1"/>
        <end position="22"/>
    </location>
</feature>
<dbReference type="EMBL" id="LKCW01000031">
    <property type="protein sequence ID" value="KPM43530.1"/>
    <property type="molecule type" value="Genomic_DNA"/>
</dbReference>
<organism evidence="2 3">
    <name type="scientific">Neonectria ditissima</name>
    <dbReference type="NCBI Taxonomy" id="78410"/>
    <lineage>
        <taxon>Eukaryota</taxon>
        <taxon>Fungi</taxon>
        <taxon>Dikarya</taxon>
        <taxon>Ascomycota</taxon>
        <taxon>Pezizomycotina</taxon>
        <taxon>Sordariomycetes</taxon>
        <taxon>Hypocreomycetidae</taxon>
        <taxon>Hypocreales</taxon>
        <taxon>Nectriaceae</taxon>
        <taxon>Neonectria</taxon>
    </lineage>
</organism>
<evidence type="ECO:0000313" key="3">
    <source>
        <dbReference type="Proteomes" id="UP000050424"/>
    </source>
</evidence>
<accession>A0A0P7BT36</accession>
<gene>
    <name evidence="2" type="ORF">AK830_g2982</name>
</gene>
<dbReference type="AlphaFoldDB" id="A0A0P7BT36"/>
<proteinExistence type="predicted"/>
<feature type="region of interest" description="Disordered" evidence="1">
    <location>
        <begin position="1"/>
        <end position="90"/>
    </location>
</feature>
<sequence>MDATIPAQSSPAAAAALSTSELQRPKAERCHARQPASNPPDISPVPPVCHDACPPPTTHRPPPADACPRALAPPRSRPGPKRETEGESRG</sequence>